<feature type="transmembrane region" description="Helical" evidence="1">
    <location>
        <begin position="65"/>
        <end position="82"/>
    </location>
</feature>
<evidence type="ECO:0000313" key="4">
    <source>
        <dbReference type="Proteomes" id="UP000552038"/>
    </source>
</evidence>
<keyword evidence="1" id="KW-1133">Transmembrane helix</keyword>
<feature type="transmembrane region" description="Helical" evidence="1">
    <location>
        <begin position="102"/>
        <end position="122"/>
    </location>
</feature>
<feature type="transmembrane region" description="Helical" evidence="1">
    <location>
        <begin position="32"/>
        <end position="53"/>
    </location>
</feature>
<dbReference type="InterPro" id="IPR029468">
    <property type="entry name" value="O-ag_pol_Wzy"/>
</dbReference>
<feature type="transmembrane region" description="Helical" evidence="1">
    <location>
        <begin position="197"/>
        <end position="215"/>
    </location>
</feature>
<proteinExistence type="predicted"/>
<organism evidence="3 4">
    <name type="scientific">Paenibacillus alvei</name>
    <name type="common">Bacillus alvei</name>
    <dbReference type="NCBI Taxonomy" id="44250"/>
    <lineage>
        <taxon>Bacteria</taxon>
        <taxon>Bacillati</taxon>
        <taxon>Bacillota</taxon>
        <taxon>Bacilli</taxon>
        <taxon>Bacillales</taxon>
        <taxon>Paenibacillaceae</taxon>
        <taxon>Paenibacillus</taxon>
    </lineage>
</organism>
<keyword evidence="1" id="KW-0812">Transmembrane</keyword>
<keyword evidence="2" id="KW-0732">Signal</keyword>
<reference evidence="3 4" key="1">
    <citation type="submission" date="2020-05" db="EMBL/GenBank/DDBJ databases">
        <title>Whole genome sequencing and identification of novel metabolites from Paenibacillus alvei strain JR949.</title>
        <authorList>
            <person name="Rajendhran J."/>
            <person name="Sree Pranav P."/>
            <person name="Mahalakshmi B."/>
            <person name="Karthikeyan R."/>
        </authorList>
    </citation>
    <scope>NUCLEOTIDE SEQUENCE [LARGE SCALE GENOMIC DNA]</scope>
    <source>
        <strain evidence="3 4">JR949</strain>
    </source>
</reference>
<feature type="transmembrane region" description="Helical" evidence="1">
    <location>
        <begin position="220"/>
        <end position="237"/>
    </location>
</feature>
<feature type="transmembrane region" description="Helical" evidence="1">
    <location>
        <begin position="243"/>
        <end position="261"/>
    </location>
</feature>
<feature type="transmembrane region" description="Helical" evidence="1">
    <location>
        <begin position="268"/>
        <end position="290"/>
    </location>
</feature>
<keyword evidence="1" id="KW-0472">Membrane</keyword>
<feature type="transmembrane region" description="Helical" evidence="1">
    <location>
        <begin position="438"/>
        <end position="455"/>
    </location>
</feature>
<gene>
    <name evidence="3" type="primary">wzy</name>
    <name evidence="3" type="ORF">HMI46_01950</name>
</gene>
<accession>A0AAP7DH54</accession>
<protein>
    <submittedName>
        <fullName evidence="3">O-antigen polysaccharide polymerase Wzy</fullName>
    </submittedName>
</protein>
<dbReference type="AlphaFoldDB" id="A0AAP7DH54"/>
<feature type="transmembrane region" description="Helical" evidence="1">
    <location>
        <begin position="143"/>
        <end position="166"/>
    </location>
</feature>
<dbReference type="Pfam" id="PF14296">
    <property type="entry name" value="O-ag_pol_Wzy"/>
    <property type="match status" value="1"/>
</dbReference>
<evidence type="ECO:0000313" key="3">
    <source>
        <dbReference type="EMBL" id="NOJ69321.1"/>
    </source>
</evidence>
<feature type="transmembrane region" description="Helical" evidence="1">
    <location>
        <begin position="390"/>
        <end position="407"/>
    </location>
</feature>
<dbReference type="EMBL" id="JABFOR010000002">
    <property type="protein sequence ID" value="NOJ69321.1"/>
    <property type="molecule type" value="Genomic_DNA"/>
</dbReference>
<feature type="chain" id="PRO_5042929045" evidence="2">
    <location>
        <begin position="21"/>
        <end position="474"/>
    </location>
</feature>
<sequence>MSVRKMFVAVLIGCCLAALAAGALLIVGFKQEPVLCHIVFLVALNLLFGIMYVHKALIRSPFTDIVIVMLLFFTLYAVAYPLDDLLGSIQDISEEQLLDNLQIFSLANLCLVAGMFIAGCFMKSPRRNNETTQPENASSLAAGLTYPFLFWPALIVLFIGACIMIYDFSRLGGWSVIGISNRMNNFQAQRQLEGLSLPWKSIMSSAMLMLALSIWGKWQFRFFLVLVFSFSLFYFMGLGSRSIILSTFLPSLGVLIAKGFIPLNRRLNLLFFITLLLLLSPLFSAVRLSLMEGIPLSALPAKYWSFSAGETGSSFQVTMDITATNTYPEADATYTTAVAYVLPAAVYKAAFGHAKPKNLGDWYVWYFYPYIYGEGGGRGFSPVAQAWMNGQYSGVMIVFFIIGFLTMRMTRGRLLQYVCLPLVILFQRSSFHAVMSELLFNLAFIGCIMLLAAIMRSQHIRRQPAHSRMPQIMV</sequence>
<evidence type="ECO:0000256" key="2">
    <source>
        <dbReference type="SAM" id="SignalP"/>
    </source>
</evidence>
<feature type="signal peptide" evidence="2">
    <location>
        <begin position="1"/>
        <end position="20"/>
    </location>
</feature>
<dbReference type="RefSeq" id="WP_171414629.1">
    <property type="nucleotide sequence ID" value="NZ_JABFOR010000002.1"/>
</dbReference>
<name>A0AAP7DH54_PAEAL</name>
<dbReference type="Proteomes" id="UP000552038">
    <property type="component" value="Unassembled WGS sequence"/>
</dbReference>
<evidence type="ECO:0000256" key="1">
    <source>
        <dbReference type="SAM" id="Phobius"/>
    </source>
</evidence>
<comment type="caution">
    <text evidence="3">The sequence shown here is derived from an EMBL/GenBank/DDBJ whole genome shotgun (WGS) entry which is preliminary data.</text>
</comment>